<gene>
    <name evidence="2" type="ORF">PM001_LOCUS2806</name>
</gene>
<dbReference type="EMBL" id="CAKLBY020000028">
    <property type="protein sequence ID" value="CAK7903922.1"/>
    <property type="molecule type" value="Genomic_DNA"/>
</dbReference>
<name>A0AAV1T5M0_9STRA</name>
<evidence type="ECO:0000313" key="3">
    <source>
        <dbReference type="Proteomes" id="UP001162060"/>
    </source>
</evidence>
<comment type="caution">
    <text evidence="2">The sequence shown here is derived from an EMBL/GenBank/DDBJ whole genome shotgun (WGS) entry which is preliminary data.</text>
</comment>
<evidence type="ECO:0000256" key="1">
    <source>
        <dbReference type="SAM" id="MobiDB-lite"/>
    </source>
</evidence>
<accession>A0AAV1T5M0</accession>
<dbReference type="AlphaFoldDB" id="A0AAV1T5M0"/>
<reference evidence="2" key="1">
    <citation type="submission" date="2024-01" db="EMBL/GenBank/DDBJ databases">
        <authorList>
            <person name="Webb A."/>
        </authorList>
    </citation>
    <scope>NUCLEOTIDE SEQUENCE</scope>
    <source>
        <strain evidence="2">Pm1</strain>
    </source>
</reference>
<sequence>MNMLFTYAKMLSKTVRRVTGKVLRKAASRFSAATRYLLGFPPVELPNGTQQLLSPERANSTMPKKFAKDRVSASGEFKWEAGGQDLLDETDKRSLNDSGSSTEDELIELSDGEERSALISSLSTSRYSRLLSTSAK</sequence>
<feature type="region of interest" description="Disordered" evidence="1">
    <location>
        <begin position="88"/>
        <end position="109"/>
    </location>
</feature>
<dbReference type="Proteomes" id="UP001162060">
    <property type="component" value="Unassembled WGS sequence"/>
</dbReference>
<organism evidence="2 3">
    <name type="scientific">Peronospora matthiolae</name>
    <dbReference type="NCBI Taxonomy" id="2874970"/>
    <lineage>
        <taxon>Eukaryota</taxon>
        <taxon>Sar</taxon>
        <taxon>Stramenopiles</taxon>
        <taxon>Oomycota</taxon>
        <taxon>Peronosporomycetes</taxon>
        <taxon>Peronosporales</taxon>
        <taxon>Peronosporaceae</taxon>
        <taxon>Peronospora</taxon>
    </lineage>
</organism>
<evidence type="ECO:0000313" key="2">
    <source>
        <dbReference type="EMBL" id="CAK7903922.1"/>
    </source>
</evidence>
<proteinExistence type="predicted"/>
<protein>
    <submittedName>
        <fullName evidence="2">Uncharacterized protein</fullName>
    </submittedName>
</protein>